<dbReference type="Proteomes" id="UP000683000">
    <property type="component" value="Unassembled WGS sequence"/>
</dbReference>
<proteinExistence type="predicted"/>
<evidence type="ECO:0000313" key="3">
    <source>
        <dbReference type="Proteomes" id="UP000683000"/>
    </source>
</evidence>
<dbReference type="AlphaFoldDB" id="A0A8I2YCB7"/>
<evidence type="ECO:0000256" key="1">
    <source>
        <dbReference type="SAM" id="MobiDB-lite"/>
    </source>
</evidence>
<reference evidence="2" key="1">
    <citation type="submission" date="2021-03" db="EMBL/GenBank/DDBJ databases">
        <title>Evolutionary innovations through gain and loss of genes in the ectomycorrhizal Boletales.</title>
        <authorList>
            <person name="Wu G."/>
            <person name="Miyauchi S."/>
            <person name="Morin E."/>
            <person name="Yang Z.-L."/>
            <person name="Xu J."/>
            <person name="Martin F.M."/>
        </authorList>
    </citation>
    <scope>NUCLEOTIDE SEQUENCE</scope>
    <source>
        <strain evidence="2">BR01</strain>
    </source>
</reference>
<feature type="region of interest" description="Disordered" evidence="1">
    <location>
        <begin position="114"/>
        <end position="145"/>
    </location>
</feature>
<keyword evidence="3" id="KW-1185">Reference proteome</keyword>
<comment type="caution">
    <text evidence="2">The sequence shown here is derived from an EMBL/GenBank/DDBJ whole genome shotgun (WGS) entry which is preliminary data.</text>
</comment>
<protein>
    <submittedName>
        <fullName evidence="2">Uncharacterized protein</fullName>
    </submittedName>
</protein>
<dbReference type="OrthoDB" id="2690194at2759"/>
<evidence type="ECO:0000313" key="2">
    <source>
        <dbReference type="EMBL" id="KAG6369294.1"/>
    </source>
</evidence>
<dbReference type="EMBL" id="JAGFBS010000091">
    <property type="protein sequence ID" value="KAG6369294.1"/>
    <property type="molecule type" value="Genomic_DNA"/>
</dbReference>
<accession>A0A8I2YCB7</accession>
<gene>
    <name evidence="2" type="ORF">JVT61DRAFT_15474</name>
</gene>
<organism evidence="2 3">
    <name type="scientific">Boletus reticuloceps</name>
    <dbReference type="NCBI Taxonomy" id="495285"/>
    <lineage>
        <taxon>Eukaryota</taxon>
        <taxon>Fungi</taxon>
        <taxon>Dikarya</taxon>
        <taxon>Basidiomycota</taxon>
        <taxon>Agaricomycotina</taxon>
        <taxon>Agaricomycetes</taxon>
        <taxon>Agaricomycetidae</taxon>
        <taxon>Boletales</taxon>
        <taxon>Boletineae</taxon>
        <taxon>Boletaceae</taxon>
        <taxon>Boletoideae</taxon>
        <taxon>Boletus</taxon>
    </lineage>
</organism>
<name>A0A8I2YCB7_9AGAM</name>
<feature type="compositionally biased region" description="Polar residues" evidence="1">
    <location>
        <begin position="114"/>
        <end position="142"/>
    </location>
</feature>
<sequence>MAGHDLESLFSPSQNLCAVSQPTISKHESRLTQCFDLYFNTFELSILKTVMIQSQFDWTFHPSLLSALLNTLWEQNIQQIKFKNNSFYTSSVITHDEMSKVLIKALHSINNKGWVQNQPTDNPDPQTASKTESSSNNVSGQSKCDDSSELSDASLYIHSHVHHGCHNHPLFIKSVSLVLLQVPALGVLTGDSWTTLTQTLGCKMLMTHIISLECKSQFNTCINRSHNLLFYIHYIISATLKSLHVSISFLHLSITIYM</sequence>